<evidence type="ECO:0000256" key="6">
    <source>
        <dbReference type="ARBA" id="ARBA00025581"/>
    </source>
</evidence>
<reference evidence="9 10" key="1">
    <citation type="journal article" date="2021" name="Sci. Rep.">
        <title>Genome sequencing of the multicellular alga Astrephomene provides insights into convergent evolution of germ-soma differentiation.</title>
        <authorList>
            <person name="Yamashita S."/>
            <person name="Yamamoto K."/>
            <person name="Matsuzaki R."/>
            <person name="Suzuki S."/>
            <person name="Yamaguchi H."/>
            <person name="Hirooka S."/>
            <person name="Minakuchi Y."/>
            <person name="Miyagishima S."/>
            <person name="Kawachi M."/>
            <person name="Toyoda A."/>
            <person name="Nozaki H."/>
        </authorList>
    </citation>
    <scope>NUCLEOTIDE SEQUENCE [LARGE SCALE GENOMIC DNA]</scope>
    <source>
        <strain evidence="9 10">NIES-4017</strain>
    </source>
</reference>
<evidence type="ECO:0000259" key="8">
    <source>
        <dbReference type="PROSITE" id="PS51351"/>
    </source>
</evidence>
<dbReference type="GO" id="GO:0003677">
    <property type="term" value="F:DNA binding"/>
    <property type="evidence" value="ECO:0007669"/>
    <property type="project" value="UniProtKB-KW"/>
</dbReference>
<comment type="subcellular location">
    <subcellularLocation>
        <location evidence="1">Nucleus</location>
    </subcellularLocation>
</comment>
<dbReference type="GO" id="GO:0006367">
    <property type="term" value="P:transcription initiation at RNA polymerase II promoter"/>
    <property type="evidence" value="ECO:0007669"/>
    <property type="project" value="InterPro"/>
</dbReference>
<comment type="caution">
    <text evidence="9">The sequence shown here is derived from an EMBL/GenBank/DDBJ whole genome shotgun (WGS) entry which is preliminary data.</text>
</comment>
<dbReference type="EMBL" id="BMAR01000008">
    <property type="protein sequence ID" value="GFR44905.1"/>
    <property type="molecule type" value="Genomic_DNA"/>
</dbReference>
<dbReference type="InterPro" id="IPR003166">
    <property type="entry name" value="TFIIE_bsu_DNA-bd"/>
</dbReference>
<accession>A0AAD3DN38</accession>
<keyword evidence="5" id="KW-0539">Nucleus</keyword>
<dbReference type="PANTHER" id="PTHR12716:SF8">
    <property type="entry name" value="TRANSCRIPTION INITIATION FACTOR IIE SUBUNIT BETA"/>
    <property type="match status" value="1"/>
</dbReference>
<dbReference type="InterPro" id="IPR016656">
    <property type="entry name" value="TFIIE-bsu"/>
</dbReference>
<dbReference type="GO" id="GO:0005673">
    <property type="term" value="C:transcription factor TFIIE complex"/>
    <property type="evidence" value="ECO:0007669"/>
    <property type="project" value="InterPro"/>
</dbReference>
<dbReference type="InterPro" id="IPR036390">
    <property type="entry name" value="WH_DNA-bd_sf"/>
</dbReference>
<dbReference type="Pfam" id="PF18121">
    <property type="entry name" value="TFA2_Winged_2"/>
    <property type="match status" value="1"/>
</dbReference>
<feature type="compositionally biased region" description="Low complexity" evidence="7">
    <location>
        <begin position="91"/>
        <end position="107"/>
    </location>
</feature>
<keyword evidence="10" id="KW-1185">Reference proteome</keyword>
<evidence type="ECO:0000256" key="7">
    <source>
        <dbReference type="SAM" id="MobiDB-lite"/>
    </source>
</evidence>
<sequence length="345" mass="36795">MGSLEELLSSINSGMVDVTASEAVKRQPRKPKAQTDLQKRLRGQAGAVNNAQGHGPKAAEKRGSTAARATPPPAPSSTAAASAPGSGGSSGPSSTSAAVATAATAAPAGPPPLAPNAPLTMRLKRVLDLLRAFRNPHTFSDIRSKLAVDLATDSELLEQLITHNQVSYDRDARTLRYRPKVPGINNATDLLNYLRRHTTVEGASSAVPMTGVRLADVADAYLGIAEDLKRLQAEGSVYVFGNTGPGQDTIYAVSSLNMGPVSESVIELFHNTRLPADVVDLQWRVKDLGLKSALAARPVRKKDAEAGDKKKKRRKVERRFNVDKATNAHMRELFEGAQPTNIDTK</sequence>
<feature type="region of interest" description="Disordered" evidence="7">
    <location>
        <begin position="1"/>
        <end position="117"/>
    </location>
</feature>
<dbReference type="Proteomes" id="UP001054857">
    <property type="component" value="Unassembled WGS sequence"/>
</dbReference>
<gene>
    <name evidence="9" type="ORF">Agub_g6251</name>
</gene>
<keyword evidence="2" id="KW-0805">Transcription regulation</keyword>
<evidence type="ECO:0000256" key="2">
    <source>
        <dbReference type="ARBA" id="ARBA00023015"/>
    </source>
</evidence>
<proteinExistence type="predicted"/>
<keyword evidence="4" id="KW-0804">Transcription</keyword>
<dbReference type="PROSITE" id="PS51351">
    <property type="entry name" value="TFIIE_BETA_C"/>
    <property type="match status" value="1"/>
</dbReference>
<feature type="domain" description="TFIIE beta" evidence="8">
    <location>
        <begin position="104"/>
        <end position="184"/>
    </location>
</feature>
<dbReference type="PANTHER" id="PTHR12716">
    <property type="entry name" value="TRANSCRIPTION INITIATION FACTOR IIE, BETA SUBUNIT"/>
    <property type="match status" value="1"/>
</dbReference>
<dbReference type="InterPro" id="IPR040501">
    <property type="entry name" value="TFA2_Winged_2"/>
</dbReference>
<evidence type="ECO:0000256" key="5">
    <source>
        <dbReference type="ARBA" id="ARBA00023242"/>
    </source>
</evidence>
<dbReference type="Pfam" id="PF02186">
    <property type="entry name" value="TFIIE_beta"/>
    <property type="match status" value="1"/>
</dbReference>
<comment type="function">
    <text evidence="6">Recruits TFIIH to the initiation complex and stimulates the RNA polymerase II C-terminal domain kinase and DNA-dependent ATPase activities of TFIIH. Both TFIIH and TFIIE are required for promoter clearance by RNA polymerase.</text>
</comment>
<evidence type="ECO:0000313" key="9">
    <source>
        <dbReference type="EMBL" id="GFR44905.1"/>
    </source>
</evidence>
<keyword evidence="3" id="KW-0238">DNA-binding</keyword>
<name>A0AAD3DN38_9CHLO</name>
<dbReference type="GO" id="GO:0001097">
    <property type="term" value="F:TFIIH-class transcription factor complex binding"/>
    <property type="evidence" value="ECO:0007669"/>
    <property type="project" value="TreeGrafter"/>
</dbReference>
<feature type="region of interest" description="Disordered" evidence="7">
    <location>
        <begin position="299"/>
        <end position="345"/>
    </location>
</feature>
<protein>
    <recommendedName>
        <fullName evidence="8">TFIIE beta domain-containing protein</fullName>
    </recommendedName>
</protein>
<evidence type="ECO:0000313" key="10">
    <source>
        <dbReference type="Proteomes" id="UP001054857"/>
    </source>
</evidence>
<organism evidence="9 10">
    <name type="scientific">Astrephomene gubernaculifera</name>
    <dbReference type="NCBI Taxonomy" id="47775"/>
    <lineage>
        <taxon>Eukaryota</taxon>
        <taxon>Viridiplantae</taxon>
        <taxon>Chlorophyta</taxon>
        <taxon>core chlorophytes</taxon>
        <taxon>Chlorophyceae</taxon>
        <taxon>CS clade</taxon>
        <taxon>Chlamydomonadales</taxon>
        <taxon>Astrephomenaceae</taxon>
        <taxon>Astrephomene</taxon>
    </lineage>
</organism>
<dbReference type="SUPFAM" id="SSF46785">
    <property type="entry name" value="Winged helix' DNA-binding domain"/>
    <property type="match status" value="1"/>
</dbReference>
<evidence type="ECO:0000256" key="4">
    <source>
        <dbReference type="ARBA" id="ARBA00023163"/>
    </source>
</evidence>
<dbReference type="AlphaFoldDB" id="A0AAD3DN38"/>
<evidence type="ECO:0000256" key="3">
    <source>
        <dbReference type="ARBA" id="ARBA00023125"/>
    </source>
</evidence>
<evidence type="ECO:0000256" key="1">
    <source>
        <dbReference type="ARBA" id="ARBA00004123"/>
    </source>
</evidence>